<dbReference type="EMBL" id="JAMZEB010000002">
    <property type="protein sequence ID" value="MCP2356710.1"/>
    <property type="molecule type" value="Genomic_DNA"/>
</dbReference>
<sequence>MEMSVGGGLWMEPNDTRFLRRKRGSNATGARTYDCPGYSWMLRKLVLYAGPVMADGKRPFSAVSGRDPRRRGERPSAASGSAAGRNGDRHRALIGVDRCLAGLPRPPGR</sequence>
<gene>
    <name evidence="2" type="ORF">HD597_003730</name>
</gene>
<feature type="region of interest" description="Disordered" evidence="1">
    <location>
        <begin position="55"/>
        <end position="90"/>
    </location>
</feature>
<evidence type="ECO:0000313" key="2">
    <source>
        <dbReference type="EMBL" id="MCP2356710.1"/>
    </source>
</evidence>
<keyword evidence="3" id="KW-1185">Reference proteome</keyword>
<proteinExistence type="predicted"/>
<organism evidence="2 3">
    <name type="scientific">Nonomuraea thailandensis</name>
    <dbReference type="NCBI Taxonomy" id="1188745"/>
    <lineage>
        <taxon>Bacteria</taxon>
        <taxon>Bacillati</taxon>
        <taxon>Actinomycetota</taxon>
        <taxon>Actinomycetes</taxon>
        <taxon>Streptosporangiales</taxon>
        <taxon>Streptosporangiaceae</taxon>
        <taxon>Nonomuraea</taxon>
    </lineage>
</organism>
<reference evidence="2" key="1">
    <citation type="submission" date="2022-06" db="EMBL/GenBank/DDBJ databases">
        <title>Sequencing the genomes of 1000 actinobacteria strains.</title>
        <authorList>
            <person name="Klenk H.-P."/>
        </authorList>
    </citation>
    <scope>NUCLEOTIDE SEQUENCE</scope>
    <source>
        <strain evidence="2">DSM 46694</strain>
    </source>
</reference>
<accession>A0A9X2K256</accession>
<comment type="caution">
    <text evidence="2">The sequence shown here is derived from an EMBL/GenBank/DDBJ whole genome shotgun (WGS) entry which is preliminary data.</text>
</comment>
<evidence type="ECO:0000313" key="3">
    <source>
        <dbReference type="Proteomes" id="UP001139648"/>
    </source>
</evidence>
<dbReference type="Proteomes" id="UP001139648">
    <property type="component" value="Unassembled WGS sequence"/>
</dbReference>
<evidence type="ECO:0000256" key="1">
    <source>
        <dbReference type="SAM" id="MobiDB-lite"/>
    </source>
</evidence>
<name>A0A9X2K256_9ACTN</name>
<feature type="compositionally biased region" description="Low complexity" evidence="1">
    <location>
        <begin position="75"/>
        <end position="85"/>
    </location>
</feature>
<protein>
    <submittedName>
        <fullName evidence="2">Uncharacterized protein</fullName>
    </submittedName>
</protein>
<dbReference type="RefSeq" id="WP_253743818.1">
    <property type="nucleotide sequence ID" value="NZ_BAABKA010000063.1"/>
</dbReference>
<dbReference type="AlphaFoldDB" id="A0A9X2K256"/>